<feature type="compositionally biased region" description="Basic and acidic residues" evidence="7">
    <location>
        <begin position="61"/>
        <end position="73"/>
    </location>
</feature>
<feature type="domain" description="PHD-type" evidence="8">
    <location>
        <begin position="597"/>
        <end position="644"/>
    </location>
</feature>
<evidence type="ECO:0000259" key="8">
    <source>
        <dbReference type="PROSITE" id="PS50016"/>
    </source>
</evidence>
<evidence type="ECO:0000259" key="9">
    <source>
        <dbReference type="PROSITE" id="PS50827"/>
    </source>
</evidence>
<organism evidence="10 11">
    <name type="scientific">Rubroshorea leprosula</name>
    <dbReference type="NCBI Taxonomy" id="152421"/>
    <lineage>
        <taxon>Eukaryota</taxon>
        <taxon>Viridiplantae</taxon>
        <taxon>Streptophyta</taxon>
        <taxon>Embryophyta</taxon>
        <taxon>Tracheophyta</taxon>
        <taxon>Spermatophyta</taxon>
        <taxon>Magnoliopsida</taxon>
        <taxon>eudicotyledons</taxon>
        <taxon>Gunneridae</taxon>
        <taxon>Pentapetalae</taxon>
        <taxon>rosids</taxon>
        <taxon>malvids</taxon>
        <taxon>Malvales</taxon>
        <taxon>Dipterocarpaceae</taxon>
        <taxon>Rubroshorea</taxon>
    </lineage>
</organism>
<dbReference type="PANTHER" id="PTHR46508:SF5">
    <property type="entry name" value="PHD-FINGER AND DNA BINDING DOMAIN-CONTAINING PROTEIN"/>
    <property type="match status" value="1"/>
</dbReference>
<evidence type="ECO:0000256" key="7">
    <source>
        <dbReference type="SAM" id="MobiDB-lite"/>
    </source>
</evidence>
<dbReference type="InterPro" id="IPR056618">
    <property type="entry name" value="Chromo_PTM"/>
</dbReference>
<keyword evidence="3 6" id="KW-0863">Zinc-finger</keyword>
<feature type="compositionally biased region" description="Acidic residues" evidence="7">
    <location>
        <begin position="1730"/>
        <end position="1743"/>
    </location>
</feature>
<name>A0AAV5JVP7_9ROSI</name>
<dbReference type="InterPro" id="IPR013083">
    <property type="entry name" value="Znf_RING/FYVE/PHD"/>
</dbReference>
<proteinExistence type="predicted"/>
<protein>
    <submittedName>
        <fullName evidence="10">Uncharacterized protein</fullName>
    </submittedName>
</protein>
<reference evidence="10 11" key="1">
    <citation type="journal article" date="2021" name="Commun. Biol.">
        <title>The genome of Shorea leprosula (Dipterocarpaceae) highlights the ecological relevance of drought in aseasonal tropical rainforests.</title>
        <authorList>
            <person name="Ng K.K.S."/>
            <person name="Kobayashi M.J."/>
            <person name="Fawcett J.A."/>
            <person name="Hatakeyama M."/>
            <person name="Paape T."/>
            <person name="Ng C.H."/>
            <person name="Ang C.C."/>
            <person name="Tnah L.H."/>
            <person name="Lee C.T."/>
            <person name="Nishiyama T."/>
            <person name="Sese J."/>
            <person name="O'Brien M.J."/>
            <person name="Copetti D."/>
            <person name="Mohd Noor M.I."/>
            <person name="Ong R.C."/>
            <person name="Putra M."/>
            <person name="Sireger I.Z."/>
            <person name="Indrioko S."/>
            <person name="Kosugi Y."/>
            <person name="Izuno A."/>
            <person name="Isagi Y."/>
            <person name="Lee S.L."/>
            <person name="Shimizu K.K."/>
        </authorList>
    </citation>
    <scope>NUCLEOTIDE SEQUENCE [LARGE SCALE GENOMIC DNA]</scope>
    <source>
        <strain evidence="10">214</strain>
    </source>
</reference>
<dbReference type="InterPro" id="IPR016024">
    <property type="entry name" value="ARM-type_fold"/>
</dbReference>
<gene>
    <name evidence="10" type="ORF">SLEP1_g27197</name>
</gene>
<dbReference type="InterPro" id="IPR018501">
    <property type="entry name" value="DDT_dom"/>
</dbReference>
<dbReference type="EMBL" id="BPVZ01000046">
    <property type="protein sequence ID" value="GKV16573.1"/>
    <property type="molecule type" value="Genomic_DNA"/>
</dbReference>
<feature type="compositionally biased region" description="Polar residues" evidence="7">
    <location>
        <begin position="1520"/>
        <end position="1529"/>
    </location>
</feature>
<dbReference type="CDD" id="cd15489">
    <property type="entry name" value="PHD_SF"/>
    <property type="match status" value="1"/>
</dbReference>
<feature type="region of interest" description="Disordered" evidence="7">
    <location>
        <begin position="1493"/>
        <end position="1530"/>
    </location>
</feature>
<dbReference type="SMART" id="SM00571">
    <property type="entry name" value="DDT"/>
    <property type="match status" value="1"/>
</dbReference>
<comment type="subcellular location">
    <subcellularLocation>
        <location evidence="1">Nucleus</location>
    </subcellularLocation>
</comment>
<keyword evidence="2" id="KW-0479">Metal-binding</keyword>
<feature type="compositionally biased region" description="Basic residues" evidence="7">
    <location>
        <begin position="74"/>
        <end position="85"/>
    </location>
</feature>
<evidence type="ECO:0000256" key="2">
    <source>
        <dbReference type="ARBA" id="ARBA00022723"/>
    </source>
</evidence>
<dbReference type="Pfam" id="PF02791">
    <property type="entry name" value="DDT"/>
    <property type="match status" value="1"/>
</dbReference>
<keyword evidence="11" id="KW-1185">Reference proteome</keyword>
<dbReference type="Gene3D" id="3.30.40.10">
    <property type="entry name" value="Zinc/RING finger domain, C3HC4 (zinc finger)"/>
    <property type="match status" value="1"/>
</dbReference>
<dbReference type="Pfam" id="PF24294">
    <property type="entry name" value="Chromo_PTM"/>
    <property type="match status" value="1"/>
</dbReference>
<dbReference type="GO" id="GO:0008270">
    <property type="term" value="F:zinc ion binding"/>
    <property type="evidence" value="ECO:0007669"/>
    <property type="project" value="UniProtKB-KW"/>
</dbReference>
<feature type="region of interest" description="Disordered" evidence="7">
    <location>
        <begin position="58"/>
        <end position="107"/>
    </location>
</feature>
<dbReference type="InterPro" id="IPR019787">
    <property type="entry name" value="Znf_PHD-finger"/>
</dbReference>
<dbReference type="Gene3D" id="2.60.120.650">
    <property type="entry name" value="Cupin"/>
    <property type="match status" value="1"/>
</dbReference>
<dbReference type="GO" id="GO:0005634">
    <property type="term" value="C:nucleus"/>
    <property type="evidence" value="ECO:0007669"/>
    <property type="project" value="UniProtKB-SubCell"/>
</dbReference>
<accession>A0AAV5JVP7</accession>
<dbReference type="Gene3D" id="1.25.40.180">
    <property type="match status" value="2"/>
</dbReference>
<dbReference type="InterPro" id="IPR011011">
    <property type="entry name" value="Znf_FYVE_PHD"/>
</dbReference>
<comment type="caution">
    <text evidence="10">The sequence shown here is derived from an EMBL/GenBank/DDBJ whole genome shotgun (WGS) entry which is preliminary data.</text>
</comment>
<dbReference type="InterPro" id="IPR001965">
    <property type="entry name" value="Znf_PHD"/>
</dbReference>
<evidence type="ECO:0000256" key="6">
    <source>
        <dbReference type="PROSITE-ProRule" id="PRU00146"/>
    </source>
</evidence>
<dbReference type="PROSITE" id="PS01359">
    <property type="entry name" value="ZF_PHD_1"/>
    <property type="match status" value="1"/>
</dbReference>
<dbReference type="SMART" id="SM00249">
    <property type="entry name" value="PHD"/>
    <property type="match status" value="2"/>
</dbReference>
<dbReference type="InterPro" id="IPR019786">
    <property type="entry name" value="Zinc_finger_PHD-type_CS"/>
</dbReference>
<dbReference type="Pfam" id="PF21743">
    <property type="entry name" value="PTM_DIR17_Tudor"/>
    <property type="match status" value="1"/>
</dbReference>
<dbReference type="SUPFAM" id="SSF57903">
    <property type="entry name" value="FYVE/PHD zinc finger"/>
    <property type="match status" value="2"/>
</dbReference>
<sequence>MEFVGKTVKKDFKGFGVFTGVVKSYDNSSGFFEIVYADGDSEELDLSEVASLVMAGTNGEGRVEPKQVQEKPRVGRKPKKRRRVDRRAAQNEIGASLHPETKSADRNLNDTIEKEAGGEENSKLNGSVEMKNCIDLNSGFGFNLNEDFGSPGGVDNNGEGNLKRESIDLNLDADCFTEVTVNVDYSVEETRQKECGFDLNLRVEDEATKDGDNINYDGQAREFIHPQMVREKGKVVGTVNGESLCNGELKEVHVSGDWLLQSVGGIGKDSGVLIKEFNCHGVVLKDGLEEPGTAVVDDGCLGDVSNSYRQVRGRRKRRKVSENIDSTAEKVLRRSARRGSAKNQVLRPKVSFMDELSASPAVSAVTEEKPVKSGYKTLEEHIVCPPKLQLPPSSQSLNLDGVAVLDVFSIYACLRSFSTLLFLSPFELEDFVAALNSKSPSSLFDSINVSILKTLRKHLEQLANEGSESASECLRSLNWGLLDAITWPIFMVAYLLIHREGLNPGFYLSSLNPFRTDYYKQPASVKIEVLRWLCDDMIEVETIRSEVNRRSSASDSEMDFDRGVNIEVCKKRKAVVDLSGGSCSTEEGVDDTADWNFDECCLCKMDGSLICCDGCPAAYHSKCVGVASALLPEGDWYCPECAIDRNKPWMKTFKSLRGAELLGIDPHGRLFFSSCGCLLDFLEDLWERIQVLSNNGWKLDSVPRPHLSFEAQLVAGKSHEFGAISCPELPDAPSTLSEMTYGEQRHIAELRYPQRLHRLNIFHTSKTEDLQPIDRFVVEEYLLDVLLFLNGCRKECASFMVGLPVPFRYEYLMAETIFSQGFQVKAELDSSDNEFLFNYYHKDDLNAIIDVLKTSDIIYGDIIKAIYKQWHISAGSKGASGNFNLLSYVSLDRLVNGQIPAVSIQIPPLASSNICAMKNETTGGGKPEEKFVNLLDTVNKTEIPCVDSEGSDETARMDSHGNQGSVNLLAPGDPLPVRNRITGDTSKMQRGSGYMNSYAFAQTASSVLEELMPKLSDKKNGEALKSEEEIISTQMKTILKKSNMFQWPDVQHQNTDVQKEKCGWCFTCRYPTDDMDCLFNMIRGPLQKGSKSVLVGLQLKLKRKGHLIDVVSHIISIENRLHGLLLGPWLNPQYTKAWRESILKATDAASVKHLLLMLEANLHRRALSADWLKPLDSAVALGSASHAVATIRTSSKHGIARKRCRPSEFDVNPTSSAASTSICWWRGGQLSRQLFSWKILPYSLVSKAARQAGRVKIPGILYPENSDFAKRNKYVAWQAAVASSTSVEQVALQVRELDSNIRWDDIENTHPLPALDKEFKKSIRLFKKCVIRRKSLEGEEVKYLLDFGKRRSIPEIVMKNGTMVEESSSERKKYWLSESYVPLHLLRSFEEKRIARKSGKINPEISSKTSKAVKKPSKTRGFSYLFARAERPDCHQCGHCNKDVPIREGVRCQYCEGFFHKRHVRRSFGAIPAKCTYTCHRCQSGKWNIVAKSGKSDTKRKKTKADAKAIKSDTKRGKTNNKGVKQQSLKYKKSLRANKSVWLKDNKMALPVRRSPRVKNDKKVVAVVPLRRSSRKVKSISVQSKKRGRPKKVKQNSKKKTTKKSKKGTLQRKRTNACHSYWLNGLLLSRKDNDARVVQFKEASVFAPSEDLTVIDQPKCLLCCESGYTSRSEYIACQLCGGWYHGDAYGLDDEKKDKLIGFRCHVCRERTPPSCPHNLAMRSEESPLVDTEESPLVETEESPLVETQLNDEIQCPEKVTDSLQGSLAADHCLHKEHSGISLDTNQGPLMECELEAPLVETQLIDEIQCPEKVTDTLQGSLAADHCLHKEHSGISLDTNQGPLMECELEAEDGK</sequence>
<dbReference type="CDD" id="cd20401">
    <property type="entry name" value="Tudor_AtPTM-like"/>
    <property type="match status" value="1"/>
</dbReference>
<feature type="compositionally biased region" description="Basic and acidic residues" evidence="7">
    <location>
        <begin position="1504"/>
        <end position="1516"/>
    </location>
</feature>
<feature type="region of interest" description="Disordered" evidence="7">
    <location>
        <begin position="1718"/>
        <end position="1745"/>
    </location>
</feature>
<evidence type="ECO:0000256" key="5">
    <source>
        <dbReference type="ARBA" id="ARBA00023242"/>
    </source>
</evidence>
<dbReference type="PANTHER" id="PTHR46508">
    <property type="entry name" value="PHD FINGER FAMILY PROTEIN"/>
    <property type="match status" value="1"/>
</dbReference>
<evidence type="ECO:0000256" key="1">
    <source>
        <dbReference type="ARBA" id="ARBA00004123"/>
    </source>
</evidence>
<evidence type="ECO:0000313" key="11">
    <source>
        <dbReference type="Proteomes" id="UP001054252"/>
    </source>
</evidence>
<dbReference type="Proteomes" id="UP001054252">
    <property type="component" value="Unassembled WGS sequence"/>
</dbReference>
<evidence type="ECO:0000313" key="10">
    <source>
        <dbReference type="EMBL" id="GKV16573.1"/>
    </source>
</evidence>
<feature type="domain" description="DDT" evidence="9">
    <location>
        <begin position="401"/>
        <end position="461"/>
    </location>
</feature>
<evidence type="ECO:0000256" key="3">
    <source>
        <dbReference type="ARBA" id="ARBA00022771"/>
    </source>
</evidence>
<dbReference type="InterPro" id="IPR047365">
    <property type="entry name" value="Tudor_AtPTM-like"/>
</dbReference>
<keyword evidence="4" id="KW-0862">Zinc</keyword>
<keyword evidence="5" id="KW-0539">Nucleus</keyword>
<dbReference type="SUPFAM" id="SSF48371">
    <property type="entry name" value="ARM repeat"/>
    <property type="match status" value="2"/>
</dbReference>
<evidence type="ECO:0000256" key="4">
    <source>
        <dbReference type="ARBA" id="ARBA00022833"/>
    </source>
</evidence>
<feature type="region of interest" description="Disordered" evidence="7">
    <location>
        <begin position="1575"/>
        <end position="1612"/>
    </location>
</feature>
<dbReference type="Pfam" id="PF00628">
    <property type="entry name" value="PHD"/>
    <property type="match status" value="1"/>
</dbReference>
<dbReference type="PROSITE" id="PS50827">
    <property type="entry name" value="DDT"/>
    <property type="match status" value="1"/>
</dbReference>
<dbReference type="PROSITE" id="PS50016">
    <property type="entry name" value="ZF_PHD_2"/>
    <property type="match status" value="1"/>
</dbReference>